<dbReference type="Proteomes" id="UP000729913">
    <property type="component" value="Unassembled WGS sequence"/>
</dbReference>
<dbReference type="OrthoDB" id="10347059at2759"/>
<protein>
    <recommendedName>
        <fullName evidence="2">Peptidase S1 domain-containing protein</fullName>
    </recommendedName>
</protein>
<feature type="signal peptide" evidence="1">
    <location>
        <begin position="1"/>
        <end position="21"/>
    </location>
</feature>
<evidence type="ECO:0000313" key="4">
    <source>
        <dbReference type="Proteomes" id="UP000729913"/>
    </source>
</evidence>
<evidence type="ECO:0000313" key="3">
    <source>
        <dbReference type="EMBL" id="KAG8040330.1"/>
    </source>
</evidence>
<organism evidence="3 4">
    <name type="scientific">Cotesia typhae</name>
    <dbReference type="NCBI Taxonomy" id="2053667"/>
    <lineage>
        <taxon>Eukaryota</taxon>
        <taxon>Metazoa</taxon>
        <taxon>Ecdysozoa</taxon>
        <taxon>Arthropoda</taxon>
        <taxon>Hexapoda</taxon>
        <taxon>Insecta</taxon>
        <taxon>Pterygota</taxon>
        <taxon>Neoptera</taxon>
        <taxon>Endopterygota</taxon>
        <taxon>Hymenoptera</taxon>
        <taxon>Apocrita</taxon>
        <taxon>Ichneumonoidea</taxon>
        <taxon>Braconidae</taxon>
        <taxon>Microgastrinae</taxon>
        <taxon>Cotesia</taxon>
    </lineage>
</organism>
<reference evidence="3" key="1">
    <citation type="submission" date="2020-03" db="EMBL/GenBank/DDBJ databases">
        <authorList>
            <person name="Chebbi M.A."/>
            <person name="Drezen J.M."/>
        </authorList>
    </citation>
    <scope>NUCLEOTIDE SEQUENCE</scope>
    <source>
        <tissue evidence="3">Whole body</tissue>
    </source>
</reference>
<dbReference type="GO" id="GO:0004252">
    <property type="term" value="F:serine-type endopeptidase activity"/>
    <property type="evidence" value="ECO:0007669"/>
    <property type="project" value="InterPro"/>
</dbReference>
<evidence type="ECO:0000256" key="1">
    <source>
        <dbReference type="SAM" id="SignalP"/>
    </source>
</evidence>
<feature type="domain" description="Peptidase S1" evidence="2">
    <location>
        <begin position="37"/>
        <end position="135"/>
    </location>
</feature>
<dbReference type="EMBL" id="JAAOIC020000023">
    <property type="protein sequence ID" value="KAG8040330.1"/>
    <property type="molecule type" value="Genomic_DNA"/>
</dbReference>
<accession>A0A8J5R5W1</accession>
<evidence type="ECO:0000259" key="2">
    <source>
        <dbReference type="Pfam" id="PF00089"/>
    </source>
</evidence>
<dbReference type="AlphaFoldDB" id="A0A8J5R5W1"/>
<keyword evidence="1" id="KW-0732">Signal</keyword>
<dbReference type="InterPro" id="IPR001254">
    <property type="entry name" value="Trypsin_dom"/>
</dbReference>
<dbReference type="Pfam" id="PF00089">
    <property type="entry name" value="Trypsin"/>
    <property type="match status" value="1"/>
</dbReference>
<gene>
    <name evidence="3" type="ORF">G9C98_000901</name>
</gene>
<sequence length="224" mass="25900">MFPVRFLLVFMVLEGIVFLNSRILGEIRKFSPEQLWDHVWMVDLSLERTDHFKGHKTTYHCVGALIHERAVLTSAMCLNRSLPLSEDTTVYIFGEILDDSRKSTRRRIYAMENVTYHNFQKNYDVKKFDYGLVILYDRIIHDASRNSRRGKVIPVAKSSDFNDIDFRKCLLTSITTRQKGKHEVDFECKMTSNVLDCKTKTGGGVLVINLYHSLHAKTDFGGTI</sequence>
<feature type="chain" id="PRO_5035320774" description="Peptidase S1 domain-containing protein" evidence="1">
    <location>
        <begin position="22"/>
        <end position="224"/>
    </location>
</feature>
<reference evidence="3" key="2">
    <citation type="submission" date="2021-04" db="EMBL/GenBank/DDBJ databases">
        <title>Genome-wide patterns of bracovirus chromosomal integration into multiple host tissues during parasitism.</title>
        <authorList>
            <person name="Chebbi M.A.C."/>
        </authorList>
    </citation>
    <scope>NUCLEOTIDE SEQUENCE</scope>
    <source>
        <tissue evidence="3">Whole body</tissue>
    </source>
</reference>
<proteinExistence type="predicted"/>
<name>A0A8J5R5W1_9HYME</name>
<keyword evidence="4" id="KW-1185">Reference proteome</keyword>
<comment type="caution">
    <text evidence="3">The sequence shown here is derived from an EMBL/GenBank/DDBJ whole genome shotgun (WGS) entry which is preliminary data.</text>
</comment>
<dbReference type="GO" id="GO:0006508">
    <property type="term" value="P:proteolysis"/>
    <property type="evidence" value="ECO:0007669"/>
    <property type="project" value="InterPro"/>
</dbReference>